<evidence type="ECO:0000256" key="4">
    <source>
        <dbReference type="ARBA" id="ARBA00022989"/>
    </source>
</evidence>
<dbReference type="InterPro" id="IPR032807">
    <property type="entry name" value="GNVR"/>
</dbReference>
<evidence type="ECO:0000313" key="10">
    <source>
        <dbReference type="EMBL" id="HIZ86412.1"/>
    </source>
</evidence>
<dbReference type="InterPro" id="IPR003856">
    <property type="entry name" value="LPS_length_determ_N"/>
</dbReference>
<evidence type="ECO:0000256" key="5">
    <source>
        <dbReference type="ARBA" id="ARBA00023136"/>
    </source>
</evidence>
<evidence type="ECO:0000259" key="8">
    <source>
        <dbReference type="Pfam" id="PF02706"/>
    </source>
</evidence>
<organism evidence="10 11">
    <name type="scientific">Candidatus Coprenecus stercoravium</name>
    <dbReference type="NCBI Taxonomy" id="2840735"/>
    <lineage>
        <taxon>Bacteria</taxon>
        <taxon>Pseudomonadati</taxon>
        <taxon>Bacteroidota</taxon>
        <taxon>Bacteroidia</taxon>
        <taxon>Bacteroidales</taxon>
        <taxon>Rikenellaceae</taxon>
        <taxon>Rikenellaceae incertae sedis</taxon>
        <taxon>Candidatus Coprenecus</taxon>
    </lineage>
</organism>
<gene>
    <name evidence="10" type="ORF">IAC04_07970</name>
</gene>
<evidence type="ECO:0000256" key="3">
    <source>
        <dbReference type="ARBA" id="ARBA00022692"/>
    </source>
</evidence>
<comment type="caution">
    <text evidence="10">The sequence shown here is derived from an EMBL/GenBank/DDBJ whole genome shotgun (WGS) entry which is preliminary data.</text>
</comment>
<keyword evidence="3 7" id="KW-0812">Transmembrane</keyword>
<evidence type="ECO:0000256" key="7">
    <source>
        <dbReference type="SAM" id="Phobius"/>
    </source>
</evidence>
<reference evidence="10" key="2">
    <citation type="submission" date="2021-04" db="EMBL/GenBank/DDBJ databases">
        <authorList>
            <person name="Gilroy R."/>
        </authorList>
    </citation>
    <scope>NUCLEOTIDE SEQUENCE</scope>
    <source>
        <strain evidence="10">Gambia16-554</strain>
    </source>
</reference>
<evidence type="ECO:0000256" key="6">
    <source>
        <dbReference type="SAM" id="MobiDB-lite"/>
    </source>
</evidence>
<feature type="domain" description="Tyrosine-protein kinase G-rich" evidence="9">
    <location>
        <begin position="285"/>
        <end position="355"/>
    </location>
</feature>
<evidence type="ECO:0000256" key="2">
    <source>
        <dbReference type="ARBA" id="ARBA00022475"/>
    </source>
</evidence>
<dbReference type="AlphaFoldDB" id="A0A9D2GQN0"/>
<comment type="subcellular location">
    <subcellularLocation>
        <location evidence="1">Cell membrane</location>
        <topology evidence="1">Multi-pass membrane protein</topology>
    </subcellularLocation>
</comment>
<evidence type="ECO:0000256" key="1">
    <source>
        <dbReference type="ARBA" id="ARBA00004651"/>
    </source>
</evidence>
<dbReference type="Proteomes" id="UP000824115">
    <property type="component" value="Unassembled WGS sequence"/>
</dbReference>
<reference evidence="10" key="1">
    <citation type="journal article" date="2021" name="PeerJ">
        <title>Extensive microbial diversity within the chicken gut microbiome revealed by metagenomics and culture.</title>
        <authorList>
            <person name="Gilroy R."/>
            <person name="Ravi A."/>
            <person name="Getino M."/>
            <person name="Pursley I."/>
            <person name="Horton D.L."/>
            <person name="Alikhan N.F."/>
            <person name="Baker D."/>
            <person name="Gharbi K."/>
            <person name="Hall N."/>
            <person name="Watson M."/>
            <person name="Adriaenssens E.M."/>
            <person name="Foster-Nyarko E."/>
            <person name="Jarju S."/>
            <person name="Secka A."/>
            <person name="Antonio M."/>
            <person name="Oren A."/>
            <person name="Chaudhuri R.R."/>
            <person name="La Ragione R."/>
            <person name="Hildebrand F."/>
            <person name="Pallen M.J."/>
        </authorList>
    </citation>
    <scope>NUCLEOTIDE SEQUENCE</scope>
    <source>
        <strain evidence="10">Gambia16-554</strain>
    </source>
</reference>
<feature type="transmembrane region" description="Helical" evidence="7">
    <location>
        <begin position="30"/>
        <end position="48"/>
    </location>
</feature>
<feature type="domain" description="Polysaccharide chain length determinant N-terminal" evidence="8">
    <location>
        <begin position="14"/>
        <end position="111"/>
    </location>
</feature>
<sequence>MSEQNINNVNEDAEIDLVALVKRLWRKRRFVIYVTLIFMGLGLFVALFSSKEYTASTTFVPQSDNGGMSSSMGALASLAGISLDQLNSSGTLSPAIYPQLLSNVEFMKELMYTPIKFEEWPEKITLFDYFTDPQYSKPSIPGLVIKYTLGLPGVIIQAVRGEEEDTVAAVSESGIPQYSKKEYDCCKRLKEIVSIDYNDKDGYVELSVSMPEPLAAAEVASAVFALLEKYITDYKLAQVKATLDFVNDRYDEAKADFEAKQMAYAKFRDANRVLTTATAQITDDRMQREYNLSNSIYSQLASQKTQIELQVKENTPVLSVVEPVVVPFEKSKPKRAVIMVAFTFLGAFFGCAFVFGLDFLKKNGSSWPRGWKTEEEENGMRDVKEEEVA</sequence>
<feature type="transmembrane region" description="Helical" evidence="7">
    <location>
        <begin position="336"/>
        <end position="360"/>
    </location>
</feature>
<dbReference type="PANTHER" id="PTHR32309:SF13">
    <property type="entry name" value="FERRIC ENTEROBACTIN TRANSPORT PROTEIN FEPE"/>
    <property type="match status" value="1"/>
</dbReference>
<dbReference type="EMBL" id="DXAW01000136">
    <property type="protein sequence ID" value="HIZ86412.1"/>
    <property type="molecule type" value="Genomic_DNA"/>
</dbReference>
<protein>
    <submittedName>
        <fullName evidence="10">Lipopolysaccharide biosynthesis protein</fullName>
    </submittedName>
</protein>
<dbReference type="InterPro" id="IPR050445">
    <property type="entry name" value="Bact_polysacc_biosynth/exp"/>
</dbReference>
<keyword evidence="2" id="KW-1003">Cell membrane</keyword>
<name>A0A9D2GQN0_9BACT</name>
<feature type="compositionally biased region" description="Basic and acidic residues" evidence="6">
    <location>
        <begin position="378"/>
        <end position="389"/>
    </location>
</feature>
<dbReference type="GO" id="GO:0004713">
    <property type="term" value="F:protein tyrosine kinase activity"/>
    <property type="evidence" value="ECO:0007669"/>
    <property type="project" value="TreeGrafter"/>
</dbReference>
<evidence type="ECO:0000313" key="11">
    <source>
        <dbReference type="Proteomes" id="UP000824115"/>
    </source>
</evidence>
<dbReference type="Pfam" id="PF02706">
    <property type="entry name" value="Wzz"/>
    <property type="match status" value="1"/>
</dbReference>
<accession>A0A9D2GQN0</accession>
<keyword evidence="5 7" id="KW-0472">Membrane</keyword>
<dbReference type="PANTHER" id="PTHR32309">
    <property type="entry name" value="TYROSINE-PROTEIN KINASE"/>
    <property type="match status" value="1"/>
</dbReference>
<dbReference type="GO" id="GO:0005886">
    <property type="term" value="C:plasma membrane"/>
    <property type="evidence" value="ECO:0007669"/>
    <property type="project" value="UniProtKB-SubCell"/>
</dbReference>
<keyword evidence="4 7" id="KW-1133">Transmembrane helix</keyword>
<dbReference type="Pfam" id="PF13807">
    <property type="entry name" value="GNVR"/>
    <property type="match status" value="1"/>
</dbReference>
<evidence type="ECO:0000259" key="9">
    <source>
        <dbReference type="Pfam" id="PF13807"/>
    </source>
</evidence>
<feature type="region of interest" description="Disordered" evidence="6">
    <location>
        <begin position="368"/>
        <end position="389"/>
    </location>
</feature>
<proteinExistence type="predicted"/>